<sequence>MQRPTENLRKSVELRDFSAFWRLMDMHCGGPMKIDGVGMGIVLAFDKVLGIAEALHTDLNTTAMIAGTDWDERTPTKQFDEALPHPEKVHVI</sequence>
<evidence type="ECO:0000313" key="1">
    <source>
        <dbReference type="EMBL" id="KAF5717162.1"/>
    </source>
</evidence>
<dbReference type="Proteomes" id="UP000544331">
    <property type="component" value="Unassembled WGS sequence"/>
</dbReference>
<reference evidence="1 2" key="1">
    <citation type="submission" date="2020-05" db="EMBL/GenBank/DDBJ databases">
        <title>Identification and distribution of gene clusters putatively required for synthesis of sphingolipid metabolism inhibitors in phylogenetically diverse species of the filamentous fungus Fusarium.</title>
        <authorList>
            <person name="Kim H.-S."/>
            <person name="Busman M."/>
            <person name="Brown D.W."/>
            <person name="Divon H."/>
            <person name="Uhlig S."/>
            <person name="Proctor R.H."/>
        </authorList>
    </citation>
    <scope>NUCLEOTIDE SEQUENCE [LARGE SCALE GENOMIC DNA]</scope>
    <source>
        <strain evidence="1 2">NRRL 66235</strain>
    </source>
</reference>
<accession>A0A8H6DJC3</accession>
<dbReference type="AlphaFoldDB" id="A0A8H6DJC3"/>
<evidence type="ECO:0000313" key="2">
    <source>
        <dbReference type="Proteomes" id="UP000544331"/>
    </source>
</evidence>
<protein>
    <submittedName>
        <fullName evidence="1">Uncharacterized protein</fullName>
    </submittedName>
</protein>
<gene>
    <name evidence="1" type="ORF">FMUND_5980</name>
</gene>
<organism evidence="1 2">
    <name type="scientific">Fusarium mundagurra</name>
    <dbReference type="NCBI Taxonomy" id="1567541"/>
    <lineage>
        <taxon>Eukaryota</taxon>
        <taxon>Fungi</taxon>
        <taxon>Dikarya</taxon>
        <taxon>Ascomycota</taxon>
        <taxon>Pezizomycotina</taxon>
        <taxon>Sordariomycetes</taxon>
        <taxon>Hypocreomycetidae</taxon>
        <taxon>Hypocreales</taxon>
        <taxon>Nectriaceae</taxon>
        <taxon>Fusarium</taxon>
        <taxon>Fusarium fujikuroi species complex</taxon>
    </lineage>
</organism>
<proteinExistence type="predicted"/>
<comment type="caution">
    <text evidence="1">The sequence shown here is derived from an EMBL/GenBank/DDBJ whole genome shotgun (WGS) entry which is preliminary data.</text>
</comment>
<dbReference type="OrthoDB" id="5296889at2759"/>
<name>A0A8H6DJC3_9HYPO</name>
<keyword evidence="2" id="KW-1185">Reference proteome</keyword>
<dbReference type="EMBL" id="JAAOAN010000191">
    <property type="protein sequence ID" value="KAF5717162.1"/>
    <property type="molecule type" value="Genomic_DNA"/>
</dbReference>